<proteinExistence type="predicted"/>
<organism evidence="2 3">
    <name type="scientific">Brassica rapa subsp. trilocularis</name>
    <dbReference type="NCBI Taxonomy" id="1813537"/>
    <lineage>
        <taxon>Eukaryota</taxon>
        <taxon>Viridiplantae</taxon>
        <taxon>Streptophyta</taxon>
        <taxon>Embryophyta</taxon>
        <taxon>Tracheophyta</taxon>
        <taxon>Spermatophyta</taxon>
        <taxon>Magnoliopsida</taxon>
        <taxon>eudicotyledons</taxon>
        <taxon>Gunneridae</taxon>
        <taxon>Pentapetalae</taxon>
        <taxon>rosids</taxon>
        <taxon>malvids</taxon>
        <taxon>Brassicales</taxon>
        <taxon>Brassicaceae</taxon>
        <taxon>Brassiceae</taxon>
        <taxon>Brassica</taxon>
    </lineage>
</organism>
<dbReference type="SMART" id="SM00256">
    <property type="entry name" value="FBOX"/>
    <property type="match status" value="2"/>
</dbReference>
<reference evidence="2 3" key="1">
    <citation type="submission" date="2021-03" db="EMBL/GenBank/DDBJ databases">
        <authorList>
            <person name="King G.J."/>
            <person name="Bancroft I."/>
            <person name="Baten A."/>
            <person name="Bloomfield J."/>
            <person name="Borpatragohain P."/>
            <person name="He Z."/>
            <person name="Irish N."/>
            <person name="Irwin J."/>
            <person name="Liu K."/>
            <person name="Mauleon R.P."/>
            <person name="Moore J."/>
            <person name="Morris R."/>
            <person name="Ostergaard L."/>
            <person name="Wang B."/>
            <person name="Wells R."/>
        </authorList>
    </citation>
    <scope>NUCLEOTIDE SEQUENCE [LARGE SCALE GENOMIC DNA]</scope>
    <source>
        <strain evidence="2">R-o-18</strain>
        <tissue evidence="2">Leaf</tissue>
    </source>
</reference>
<dbReference type="PROSITE" id="PS50181">
    <property type="entry name" value="FBOX"/>
    <property type="match status" value="2"/>
</dbReference>
<dbReference type="NCBIfam" id="TIGR01640">
    <property type="entry name" value="F_box_assoc_1"/>
    <property type="match status" value="1"/>
</dbReference>
<feature type="domain" description="F-box" evidence="1">
    <location>
        <begin position="19"/>
        <end position="65"/>
    </location>
</feature>
<dbReference type="PANTHER" id="PTHR31672:SF2">
    <property type="entry name" value="F-BOX DOMAIN-CONTAINING PROTEIN"/>
    <property type="match status" value="1"/>
</dbReference>
<dbReference type="Pfam" id="PF00646">
    <property type="entry name" value="F-box"/>
    <property type="match status" value="2"/>
</dbReference>
<dbReference type="Pfam" id="PF07734">
    <property type="entry name" value="FBA_1"/>
    <property type="match status" value="1"/>
</dbReference>
<dbReference type="InterPro" id="IPR017451">
    <property type="entry name" value="F-box-assoc_interact_dom"/>
</dbReference>
<comment type="caution">
    <text evidence="2">The sequence shown here is derived from an EMBL/GenBank/DDBJ whole genome shotgun (WGS) entry which is preliminary data.</text>
</comment>
<dbReference type="InterPro" id="IPR050796">
    <property type="entry name" value="SCF_F-box_component"/>
</dbReference>
<evidence type="ECO:0000259" key="1">
    <source>
        <dbReference type="PROSITE" id="PS50181"/>
    </source>
</evidence>
<protein>
    <recommendedName>
        <fullName evidence="1">F-box domain-containing protein</fullName>
    </recommendedName>
</protein>
<dbReference type="Gene3D" id="1.20.1280.50">
    <property type="match status" value="2"/>
</dbReference>
<dbReference type="SUPFAM" id="SSF81383">
    <property type="entry name" value="F-box domain"/>
    <property type="match status" value="2"/>
</dbReference>
<dbReference type="InterPro" id="IPR001810">
    <property type="entry name" value="F-box_dom"/>
</dbReference>
<feature type="domain" description="F-box" evidence="1">
    <location>
        <begin position="123"/>
        <end position="169"/>
    </location>
</feature>
<evidence type="ECO:0000313" key="2">
    <source>
        <dbReference type="EMBL" id="KAG5415902.1"/>
    </source>
</evidence>
<name>A0ABQ7NYH3_BRACM</name>
<dbReference type="InterPro" id="IPR036047">
    <property type="entry name" value="F-box-like_dom_sf"/>
</dbReference>
<dbReference type="PANTHER" id="PTHR31672">
    <property type="entry name" value="BNACNNG10540D PROTEIN"/>
    <property type="match status" value="1"/>
</dbReference>
<accession>A0ABQ7NYH3</accession>
<keyword evidence="3" id="KW-1185">Reference proteome</keyword>
<evidence type="ECO:0000313" key="3">
    <source>
        <dbReference type="Proteomes" id="UP000823674"/>
    </source>
</evidence>
<dbReference type="EMBL" id="JADBGQ010000001">
    <property type="protein sequence ID" value="KAG5415902.1"/>
    <property type="molecule type" value="Genomic_DNA"/>
</dbReference>
<gene>
    <name evidence="2" type="primary">A01p049150.1_BraROA</name>
    <name evidence="2" type="ORF">IGI04_003469</name>
</gene>
<sequence length="467" mass="54033">MNQNTMLLTTRVTVIETIATMISDLPRDMAEEVLSKLPITALRGVRFTCKNWNTIISNDRSFTKKVHQCCKSRRIGRSFRGPSPKFPNTLYPTLSPKTLIVYDHNFYPEKKRLASIKVTETIARMISDLPRDMEEEVLSKLPMTSLRRARFTCKRWNNTLSKDWSFTRKYNGEAAKRKESQVVMILEYKVYLMSVNLHNPSPSIEPIGKLDDAGVDIINVFHCQDSYHRGDRYALGYEKKNNYPLKVLRFVDDYYRNLKRRVYKFEIFNLNSSSWKVVDFNPDWIIPYIYPGLSLKGNTYWFAENKVAPGKIGRVFLLCFNFTTESFGPRLRLPFRGRYGDTLTLSSVREEQLAVLFQECAPVYTLKVWISSKVGPSAVSWNKVFLSVDMRPLIGFQFHCFAGSFFVDEKNNAVVVIDKTRGLPFTIRNMAYVLGENGYFKSVDLGDFAPMKCWPLVCSYVPSLVKF</sequence>
<dbReference type="InterPro" id="IPR006527">
    <property type="entry name" value="F-box-assoc_dom_typ1"/>
</dbReference>
<dbReference type="Proteomes" id="UP000823674">
    <property type="component" value="Chromosome A01"/>
</dbReference>